<evidence type="ECO:0000313" key="3">
    <source>
        <dbReference type="EMBL" id="KAK7056464.1"/>
    </source>
</evidence>
<dbReference type="InterPro" id="IPR045340">
    <property type="entry name" value="DUF6533"/>
</dbReference>
<evidence type="ECO:0000256" key="1">
    <source>
        <dbReference type="SAM" id="Phobius"/>
    </source>
</evidence>
<feature type="transmembrane region" description="Helical" evidence="1">
    <location>
        <begin position="162"/>
        <end position="186"/>
    </location>
</feature>
<feature type="domain" description="DUF6533" evidence="2">
    <location>
        <begin position="22"/>
        <end position="66"/>
    </location>
</feature>
<name>A0AAW0DUD1_9AGAR</name>
<feature type="transmembrane region" description="Helical" evidence="1">
    <location>
        <begin position="86"/>
        <end position="108"/>
    </location>
</feature>
<evidence type="ECO:0000313" key="4">
    <source>
        <dbReference type="Proteomes" id="UP001383192"/>
    </source>
</evidence>
<sequence>MVAIHIETDGVQAQPDTLLGSYIAVALLGMFLWDVLTNLSSEYELLLKRKIGFPTLVYLWARINSIVGLTLIGIAFAAPIGKYCSIFIQISLAGLPPFIGSESLLLFFRLRAVYMDNKRVVRAFLVSLIVIVGCSLSLPFVGEAHQIGPTNAFCTATLNTKLAEAMLVIPLANHIAVFLAISYRLLPRPDETEARNSEQRTSSRLKSMFDGERLRGISRTLVIDGQNYIFIRAKNTMTVVTESTIMVNFRQAESTLPQSTTV</sequence>
<dbReference type="Proteomes" id="UP001383192">
    <property type="component" value="Unassembled WGS sequence"/>
</dbReference>
<feature type="transmembrane region" description="Helical" evidence="1">
    <location>
        <begin position="120"/>
        <end position="142"/>
    </location>
</feature>
<accession>A0AAW0DUD1</accession>
<dbReference type="Pfam" id="PF20151">
    <property type="entry name" value="DUF6533"/>
    <property type="match status" value="1"/>
</dbReference>
<dbReference type="EMBL" id="JAYKXP010000007">
    <property type="protein sequence ID" value="KAK7056464.1"/>
    <property type="molecule type" value="Genomic_DNA"/>
</dbReference>
<feature type="transmembrane region" description="Helical" evidence="1">
    <location>
        <begin position="19"/>
        <end position="36"/>
    </location>
</feature>
<keyword evidence="1" id="KW-1133">Transmembrane helix</keyword>
<protein>
    <recommendedName>
        <fullName evidence="2">DUF6533 domain-containing protein</fullName>
    </recommendedName>
</protein>
<keyword evidence="4" id="KW-1185">Reference proteome</keyword>
<dbReference type="AlphaFoldDB" id="A0AAW0DUD1"/>
<evidence type="ECO:0000259" key="2">
    <source>
        <dbReference type="Pfam" id="PF20151"/>
    </source>
</evidence>
<keyword evidence="1" id="KW-0812">Transmembrane</keyword>
<keyword evidence="1" id="KW-0472">Membrane</keyword>
<organism evidence="3 4">
    <name type="scientific">Paramarasmius palmivorus</name>
    <dbReference type="NCBI Taxonomy" id="297713"/>
    <lineage>
        <taxon>Eukaryota</taxon>
        <taxon>Fungi</taxon>
        <taxon>Dikarya</taxon>
        <taxon>Basidiomycota</taxon>
        <taxon>Agaricomycotina</taxon>
        <taxon>Agaricomycetes</taxon>
        <taxon>Agaricomycetidae</taxon>
        <taxon>Agaricales</taxon>
        <taxon>Marasmiineae</taxon>
        <taxon>Marasmiaceae</taxon>
        <taxon>Paramarasmius</taxon>
    </lineage>
</organism>
<reference evidence="3 4" key="1">
    <citation type="submission" date="2024-01" db="EMBL/GenBank/DDBJ databases">
        <title>A draft genome for a cacao thread blight-causing isolate of Paramarasmius palmivorus.</title>
        <authorList>
            <person name="Baruah I.K."/>
            <person name="Bukari Y."/>
            <person name="Amoako-Attah I."/>
            <person name="Meinhardt L.W."/>
            <person name="Bailey B.A."/>
            <person name="Cohen S.P."/>
        </authorList>
    </citation>
    <scope>NUCLEOTIDE SEQUENCE [LARGE SCALE GENOMIC DNA]</scope>
    <source>
        <strain evidence="3 4">GH-12</strain>
    </source>
</reference>
<proteinExistence type="predicted"/>
<comment type="caution">
    <text evidence="3">The sequence shown here is derived from an EMBL/GenBank/DDBJ whole genome shotgun (WGS) entry which is preliminary data.</text>
</comment>
<feature type="transmembrane region" description="Helical" evidence="1">
    <location>
        <begin position="57"/>
        <end position="80"/>
    </location>
</feature>
<gene>
    <name evidence="3" type="ORF">VNI00_003019</name>
</gene>